<evidence type="ECO:0000256" key="6">
    <source>
        <dbReference type="ARBA" id="ARBA00023004"/>
    </source>
</evidence>
<gene>
    <name evidence="10" type="ORF">FHP05_02340</name>
</gene>
<evidence type="ECO:0000256" key="8">
    <source>
        <dbReference type="RuleBase" id="RU368020"/>
    </source>
</evidence>
<comment type="cofactor">
    <cofactor evidence="1">
        <name>[4Fe-4S] cluster</name>
        <dbReference type="ChEBI" id="CHEBI:49883"/>
    </cofactor>
</comment>
<dbReference type="Pfam" id="PF13370">
    <property type="entry name" value="Fer4_13"/>
    <property type="match status" value="1"/>
</dbReference>
<dbReference type="Gene3D" id="3.30.70.20">
    <property type="match status" value="1"/>
</dbReference>
<comment type="caution">
    <text evidence="10">The sequence shown here is derived from an EMBL/GenBank/DDBJ whole genome shotgun (WGS) entry which is preliminary data.</text>
</comment>
<organism evidence="10 11">
    <name type="scientific">Cerasibacillus terrae</name>
    <dbReference type="NCBI Taxonomy" id="2498845"/>
    <lineage>
        <taxon>Bacteria</taxon>
        <taxon>Bacillati</taxon>
        <taxon>Bacillota</taxon>
        <taxon>Bacilli</taxon>
        <taxon>Bacillales</taxon>
        <taxon>Bacillaceae</taxon>
        <taxon>Cerasibacillus</taxon>
    </lineage>
</organism>
<dbReference type="PRINTS" id="PR00352">
    <property type="entry name" value="3FE4SFRDOXIN"/>
</dbReference>
<evidence type="ECO:0000256" key="2">
    <source>
        <dbReference type="ARBA" id="ARBA00022448"/>
    </source>
</evidence>
<comment type="function">
    <text evidence="8">Ferredoxins are iron-sulfur proteins that transfer electrons in a wide variety of metabolic reactions.</text>
</comment>
<evidence type="ECO:0000256" key="5">
    <source>
        <dbReference type="ARBA" id="ARBA00022982"/>
    </source>
</evidence>
<keyword evidence="5 8" id="KW-0249">Electron transport</keyword>
<evidence type="ECO:0000313" key="11">
    <source>
        <dbReference type="Proteomes" id="UP000321574"/>
    </source>
</evidence>
<keyword evidence="6 8" id="KW-0408">Iron</keyword>
<dbReference type="PANTHER" id="PTHR39163:SF1">
    <property type="entry name" value="FERREDOXIN"/>
    <property type="match status" value="1"/>
</dbReference>
<keyword evidence="11" id="KW-1185">Reference proteome</keyword>
<protein>
    <recommendedName>
        <fullName evidence="8">Ferredoxin</fullName>
    </recommendedName>
</protein>
<dbReference type="GO" id="GO:0009055">
    <property type="term" value="F:electron transfer activity"/>
    <property type="evidence" value="ECO:0007669"/>
    <property type="project" value="UniProtKB-UniRule"/>
</dbReference>
<feature type="domain" description="4Fe-4S ferredoxin-type" evidence="9">
    <location>
        <begin position="3"/>
        <end position="31"/>
    </location>
</feature>
<evidence type="ECO:0000256" key="3">
    <source>
        <dbReference type="ARBA" id="ARBA00022485"/>
    </source>
</evidence>
<dbReference type="Proteomes" id="UP000321574">
    <property type="component" value="Unassembled WGS sequence"/>
</dbReference>
<sequence>MRIYTMVDKETCIACGVCGAACPDVFDYDEEGISQSILDNNSGDMLVPTSFIDDVLDAYDACPSESIKVSKQPFHSNPNISEPSK</sequence>
<keyword evidence="4 8" id="KW-0479">Metal-binding</keyword>
<dbReference type="EMBL" id="VDUW01000001">
    <property type="protein sequence ID" value="TXL67881.1"/>
    <property type="molecule type" value="Genomic_DNA"/>
</dbReference>
<dbReference type="InterPro" id="IPR052395">
    <property type="entry name" value="ET_Ferredoxin"/>
</dbReference>
<evidence type="ECO:0000313" key="10">
    <source>
        <dbReference type="EMBL" id="TXL67881.1"/>
    </source>
</evidence>
<evidence type="ECO:0000256" key="7">
    <source>
        <dbReference type="ARBA" id="ARBA00023014"/>
    </source>
</evidence>
<accession>A0A5C8P2R6</accession>
<dbReference type="RefSeq" id="WP_147665618.1">
    <property type="nucleotide sequence ID" value="NZ_VDUW01000001.1"/>
</dbReference>
<dbReference type="PANTHER" id="PTHR39163">
    <property type="entry name" value="FERREDOXIN"/>
    <property type="match status" value="1"/>
</dbReference>
<dbReference type="SUPFAM" id="SSF54862">
    <property type="entry name" value="4Fe-4S ferredoxins"/>
    <property type="match status" value="1"/>
</dbReference>
<dbReference type="PROSITE" id="PS51379">
    <property type="entry name" value="4FE4S_FER_2"/>
    <property type="match status" value="1"/>
</dbReference>
<dbReference type="AlphaFoldDB" id="A0A5C8P2R6"/>
<dbReference type="GO" id="GO:0005506">
    <property type="term" value="F:iron ion binding"/>
    <property type="evidence" value="ECO:0007669"/>
    <property type="project" value="UniProtKB-UniRule"/>
</dbReference>
<dbReference type="OrthoDB" id="9801085at2"/>
<evidence type="ECO:0000259" key="9">
    <source>
        <dbReference type="PROSITE" id="PS51379"/>
    </source>
</evidence>
<evidence type="ECO:0000256" key="1">
    <source>
        <dbReference type="ARBA" id="ARBA00001966"/>
    </source>
</evidence>
<dbReference type="InterPro" id="IPR001080">
    <property type="entry name" value="3Fe4S_ferredoxin"/>
</dbReference>
<name>A0A5C8P2R6_9BACI</name>
<dbReference type="GO" id="GO:0051539">
    <property type="term" value="F:4 iron, 4 sulfur cluster binding"/>
    <property type="evidence" value="ECO:0007669"/>
    <property type="project" value="UniProtKB-KW"/>
</dbReference>
<keyword evidence="2 8" id="KW-0813">Transport</keyword>
<dbReference type="InterPro" id="IPR017896">
    <property type="entry name" value="4Fe4S_Fe-S-bd"/>
</dbReference>
<proteinExistence type="predicted"/>
<dbReference type="PROSITE" id="PS00198">
    <property type="entry name" value="4FE4S_FER_1"/>
    <property type="match status" value="1"/>
</dbReference>
<keyword evidence="3" id="KW-0004">4Fe-4S</keyword>
<evidence type="ECO:0000256" key="4">
    <source>
        <dbReference type="ARBA" id="ARBA00022723"/>
    </source>
</evidence>
<reference evidence="10 11" key="1">
    <citation type="submission" date="2019-06" db="EMBL/GenBank/DDBJ databases">
        <title>Cerasibacillus sp. nov., isolated from maize field.</title>
        <authorList>
            <person name="Lin S.-Y."/>
            <person name="Tsai C.-F."/>
            <person name="Young C.-C."/>
        </authorList>
    </citation>
    <scope>NUCLEOTIDE SEQUENCE [LARGE SCALE GENOMIC DNA]</scope>
    <source>
        <strain evidence="10 11">CC-CFT480</strain>
    </source>
</reference>
<dbReference type="InterPro" id="IPR017900">
    <property type="entry name" value="4Fe4S_Fe_S_CS"/>
</dbReference>
<keyword evidence="7 8" id="KW-0411">Iron-sulfur</keyword>